<evidence type="ECO:0000313" key="1">
    <source>
        <dbReference type="EMBL" id="CAH9130944.1"/>
    </source>
</evidence>
<protein>
    <submittedName>
        <fullName evidence="1">Uncharacterized protein</fullName>
    </submittedName>
</protein>
<proteinExistence type="predicted"/>
<gene>
    <name evidence="1" type="ORF">CEPIT_LOCUS31032</name>
</gene>
<organism evidence="1 2">
    <name type="scientific">Cuscuta epithymum</name>
    <dbReference type="NCBI Taxonomy" id="186058"/>
    <lineage>
        <taxon>Eukaryota</taxon>
        <taxon>Viridiplantae</taxon>
        <taxon>Streptophyta</taxon>
        <taxon>Embryophyta</taxon>
        <taxon>Tracheophyta</taxon>
        <taxon>Spermatophyta</taxon>
        <taxon>Magnoliopsida</taxon>
        <taxon>eudicotyledons</taxon>
        <taxon>Gunneridae</taxon>
        <taxon>Pentapetalae</taxon>
        <taxon>asterids</taxon>
        <taxon>lamiids</taxon>
        <taxon>Solanales</taxon>
        <taxon>Convolvulaceae</taxon>
        <taxon>Cuscuteae</taxon>
        <taxon>Cuscuta</taxon>
        <taxon>Cuscuta subgen. Cuscuta</taxon>
    </lineage>
</organism>
<evidence type="ECO:0000313" key="2">
    <source>
        <dbReference type="Proteomes" id="UP001152523"/>
    </source>
</evidence>
<dbReference type="Proteomes" id="UP001152523">
    <property type="component" value="Unassembled WGS sequence"/>
</dbReference>
<sequence length="13" mass="1675">MLYLLRNQPKVWN</sequence>
<keyword evidence="2" id="KW-1185">Reference proteome</keyword>
<accession>A0AAV0F626</accession>
<comment type="caution">
    <text evidence="1">The sequence shown here is derived from an EMBL/GenBank/DDBJ whole genome shotgun (WGS) entry which is preliminary data.</text>
</comment>
<dbReference type="EMBL" id="CAMAPF010000963">
    <property type="protein sequence ID" value="CAH9130944.1"/>
    <property type="molecule type" value="Genomic_DNA"/>
</dbReference>
<reference evidence="1" key="1">
    <citation type="submission" date="2022-07" db="EMBL/GenBank/DDBJ databases">
        <authorList>
            <person name="Macas J."/>
            <person name="Novak P."/>
            <person name="Neumann P."/>
        </authorList>
    </citation>
    <scope>NUCLEOTIDE SEQUENCE</scope>
</reference>
<name>A0AAV0F626_9ASTE</name>